<proteinExistence type="predicted"/>
<evidence type="ECO:0000259" key="2">
    <source>
        <dbReference type="Pfam" id="PF22324"/>
    </source>
</evidence>
<evidence type="ECO:0000313" key="4">
    <source>
        <dbReference type="Proteomes" id="UP000199495"/>
    </source>
</evidence>
<protein>
    <recommendedName>
        <fullName evidence="2">Winged helix domain-containing protein</fullName>
    </recommendedName>
</protein>
<feature type="region of interest" description="Disordered" evidence="1">
    <location>
        <begin position="100"/>
        <end position="121"/>
    </location>
</feature>
<evidence type="ECO:0000256" key="1">
    <source>
        <dbReference type="SAM" id="MobiDB-lite"/>
    </source>
</evidence>
<dbReference type="Proteomes" id="UP000199495">
    <property type="component" value="Unassembled WGS sequence"/>
</dbReference>
<dbReference type="STRING" id="440168.SAMN04487974_101341"/>
<feature type="compositionally biased region" description="Basic and acidic residues" evidence="1">
    <location>
        <begin position="105"/>
        <end position="121"/>
    </location>
</feature>
<dbReference type="InterPro" id="IPR054382">
    <property type="entry name" value="wHTH_alphaproteobact"/>
</dbReference>
<accession>A0A1G7S6Y8</accession>
<dbReference type="EMBL" id="FNCS01000001">
    <property type="protein sequence ID" value="SDG18787.1"/>
    <property type="molecule type" value="Genomic_DNA"/>
</dbReference>
<dbReference type="AlphaFoldDB" id="A0A1G7S6Y8"/>
<evidence type="ECO:0000313" key="3">
    <source>
        <dbReference type="EMBL" id="SDG18787.1"/>
    </source>
</evidence>
<dbReference type="Pfam" id="PF22324">
    <property type="entry name" value="HTH_91"/>
    <property type="match status" value="1"/>
</dbReference>
<keyword evidence="4" id="KW-1185">Reference proteome</keyword>
<feature type="domain" description="Winged helix" evidence="2">
    <location>
        <begin position="20"/>
        <end position="92"/>
    </location>
</feature>
<sequence length="121" mass="13378">MSKLTLTVTIHHEGQPPASFTAVGRVAWALLHLLNAGPKGITVIERPAPRWSQYIMLLRRSGVAIETRDEPHEGDFAGHHGRYILHSRVTVAGGNLTEWLQSPTGRRDFPDGLRPSRLEAA</sequence>
<name>A0A1G7S6Y8_9HYPH</name>
<gene>
    <name evidence="3" type="ORF">SAMN04487974_101341</name>
</gene>
<dbReference type="RefSeq" id="WP_176762458.1">
    <property type="nucleotide sequence ID" value="NZ_FNCS01000001.1"/>
</dbReference>
<reference evidence="3 4" key="1">
    <citation type="submission" date="2016-10" db="EMBL/GenBank/DDBJ databases">
        <authorList>
            <person name="de Groot N.N."/>
        </authorList>
    </citation>
    <scope>NUCLEOTIDE SEQUENCE [LARGE SCALE GENOMIC DNA]</scope>
    <source>
        <strain evidence="3 4">CGMCC 1.10267</strain>
    </source>
</reference>
<organism evidence="3 4">
    <name type="scientific">Pelagibacterium luteolum</name>
    <dbReference type="NCBI Taxonomy" id="440168"/>
    <lineage>
        <taxon>Bacteria</taxon>
        <taxon>Pseudomonadati</taxon>
        <taxon>Pseudomonadota</taxon>
        <taxon>Alphaproteobacteria</taxon>
        <taxon>Hyphomicrobiales</taxon>
        <taxon>Devosiaceae</taxon>
        <taxon>Pelagibacterium</taxon>
    </lineage>
</organism>